<feature type="binding site" evidence="14">
    <location>
        <begin position="228"/>
        <end position="229"/>
    </location>
    <ligand>
        <name>ATP</name>
        <dbReference type="ChEBI" id="CHEBI:30616"/>
    </ligand>
</feature>
<keyword evidence="21" id="KW-1185">Reference proteome</keyword>
<reference evidence="21" key="1">
    <citation type="submission" date="2016-02" db="EMBL/GenBank/DDBJ databases">
        <title>Comparative genomics of biotechnologically important yeasts.</title>
        <authorList>
            <consortium name="DOE Joint Genome Institute"/>
            <person name="Riley R."/>
            <person name="Haridas S."/>
            <person name="Wolfe K.H."/>
            <person name="Lopes M.R."/>
            <person name="Hittinger C.T."/>
            <person name="Goker M."/>
            <person name="Salamov A."/>
            <person name="Wisecaver J."/>
            <person name="Long T.M."/>
            <person name="Aerts A.L."/>
            <person name="Barry K."/>
            <person name="Choi C."/>
            <person name="Clum A."/>
            <person name="Coughlan A.Y."/>
            <person name="Deshpande S."/>
            <person name="Douglass A.P."/>
            <person name="Hanson S.J."/>
            <person name="Klenk H.-P."/>
            <person name="Labutti K."/>
            <person name="Lapidus A."/>
            <person name="Lindquist E."/>
            <person name="Lipzen A."/>
            <person name="Meier-Kolthoff J.P."/>
            <person name="Ohm R.A."/>
            <person name="Otillar R.P."/>
            <person name="Pangilinan J."/>
            <person name="Peng Y."/>
            <person name="Rokas A."/>
            <person name="Rosa C.A."/>
            <person name="Scheuner C."/>
            <person name="Sibirny A.A."/>
            <person name="Slot J.C."/>
            <person name="Stielow J.B."/>
            <person name="Sun H."/>
            <person name="Kurtzman C.P."/>
            <person name="Blackwell M."/>
            <person name="Jeffries T.W."/>
            <person name="Grigoriev I.V."/>
        </authorList>
    </citation>
    <scope>NUCLEOTIDE SEQUENCE [LARGE SCALE GENOMIC DNA]</scope>
    <source>
        <strain evidence="21">NRRL Y-17796</strain>
    </source>
</reference>
<dbReference type="GO" id="GO:0071920">
    <property type="term" value="C:cleavage body"/>
    <property type="evidence" value="ECO:0007669"/>
    <property type="project" value="EnsemblFungi"/>
</dbReference>
<comment type="catalytic activity">
    <reaction evidence="13">
        <text>RNA(n) + ATP = RNA(n)-3'-adenine ribonucleotide + diphosphate</text>
        <dbReference type="Rhea" id="RHEA:11332"/>
        <dbReference type="Rhea" id="RHEA-COMP:14527"/>
        <dbReference type="Rhea" id="RHEA-COMP:17347"/>
        <dbReference type="ChEBI" id="CHEBI:30616"/>
        <dbReference type="ChEBI" id="CHEBI:33019"/>
        <dbReference type="ChEBI" id="CHEBI:140395"/>
        <dbReference type="ChEBI" id="CHEBI:173115"/>
        <dbReference type="EC" id="2.7.7.19"/>
    </reaction>
</comment>
<feature type="compositionally biased region" description="Basic residues" evidence="16">
    <location>
        <begin position="535"/>
        <end position="545"/>
    </location>
</feature>
<dbReference type="Pfam" id="PF04928">
    <property type="entry name" value="PAP_central"/>
    <property type="match status" value="1"/>
</dbReference>
<evidence type="ECO:0000256" key="1">
    <source>
        <dbReference type="ARBA" id="ARBA00001936"/>
    </source>
</evidence>
<feature type="binding site" evidence="15">
    <location>
        <position position="95"/>
    </location>
    <ligand>
        <name>Mg(2+)</name>
        <dbReference type="ChEBI" id="CHEBI:18420"/>
        <label>1</label>
        <note>catalytic</note>
    </ligand>
</feature>
<dbReference type="SUPFAM" id="SSF81631">
    <property type="entry name" value="PAP/OAS1 substrate-binding domain"/>
    <property type="match status" value="1"/>
</dbReference>
<evidence type="ECO:0000256" key="15">
    <source>
        <dbReference type="PIRSR" id="PIRSR018425-2"/>
    </source>
</evidence>
<keyword evidence="7 13" id="KW-0547">Nucleotide-binding</keyword>
<comment type="cofactor">
    <cofactor evidence="15">
        <name>Mg(2+)</name>
        <dbReference type="ChEBI" id="CHEBI:18420"/>
    </cofactor>
    <text evidence="15">Binds 2 magnesium ions. Also active with manganese.</text>
</comment>
<dbReference type="GO" id="GO:0005829">
    <property type="term" value="C:cytosol"/>
    <property type="evidence" value="ECO:0007669"/>
    <property type="project" value="EnsemblFungi"/>
</dbReference>
<evidence type="ECO:0000256" key="2">
    <source>
        <dbReference type="ARBA" id="ARBA00004123"/>
    </source>
</evidence>
<feature type="binding site" evidence="15">
    <location>
        <position position="95"/>
    </location>
    <ligand>
        <name>Mg(2+)</name>
        <dbReference type="ChEBI" id="CHEBI:18420"/>
        <label>2</label>
        <note>catalytic</note>
    </ligand>
</feature>
<sequence length="565" mass="63954">MYGVTPPISTALPTEQEKKLNEALIAELKAQGTFESESENKKRIAILNRLQEMVEEFVRTVSLKKKMTESMAKDAGGKIFTFGSYRLGVYGPGSDIDTLVVAPKHVTRENFFEEFDAILRRQPDLEEISPVSEAYVPIIKTKIGGVPIDLIFAHLDIAQVPITLTLKDKNLLRNIDERDLRSLNGTRVTDEILELVPRPAVFKHALRAIKLWAQRRAVYANVVGFPGGVAWAMLVARVCQLYPNAVGAVILSRFFNIYTKWAWPQPVFLKPIEDGPLQVRVWNPKIYAGDRSHRMPVITPAYPSMCATHNITMSTQKIILDEMARAGKIVDEIMQNKRPWSDFFVKHDFFHKYKYYLTIRASTTGGAEQQSLWHGLVNSKLRHLVTKLELLDTIALAHPFIKSIDKVYYVKTDEDAKQVVAGNLSSVVRTENADLETSAKKEVKTEDTADGLDTKENPEEKLIAVYTSIFFIGLRLEDLGGSKQLDIQWPCQEFTEMCKLGPQYNAETDIVTIQCIKDYNLPDDVFDEGEERPTKNKSKNKKRKRSENGETGATTASKRSKRSRI</sequence>
<feature type="domain" description="Poly(A) polymerase nucleotidyltransferase" evidence="19">
    <location>
        <begin position="3"/>
        <end position="196"/>
    </location>
</feature>
<feature type="binding site" evidence="15">
    <location>
        <position position="97"/>
    </location>
    <ligand>
        <name>Mg(2+)</name>
        <dbReference type="ChEBI" id="CHEBI:18420"/>
        <label>1</label>
        <note>catalytic</note>
    </ligand>
</feature>
<evidence type="ECO:0000256" key="14">
    <source>
        <dbReference type="PIRSR" id="PIRSR018425-1"/>
    </source>
</evidence>
<feature type="domain" description="Poly(A) polymerase central" evidence="18">
    <location>
        <begin position="201"/>
        <end position="345"/>
    </location>
</feature>
<evidence type="ECO:0000256" key="10">
    <source>
        <dbReference type="ARBA" id="ARBA00022884"/>
    </source>
</evidence>
<keyword evidence="9 15" id="KW-0460">Magnesium</keyword>
<keyword evidence="6 15" id="KW-0479">Metal-binding</keyword>
<dbReference type="GO" id="GO:1990251">
    <property type="term" value="C:nuclear exosome focus"/>
    <property type="evidence" value="ECO:0007669"/>
    <property type="project" value="EnsemblFungi"/>
</dbReference>
<evidence type="ECO:0000256" key="6">
    <source>
        <dbReference type="ARBA" id="ARBA00022723"/>
    </source>
</evidence>
<dbReference type="GO" id="GO:0005524">
    <property type="term" value="F:ATP binding"/>
    <property type="evidence" value="ECO:0007669"/>
    <property type="project" value="UniProtKB-UniRule"/>
</dbReference>
<dbReference type="EC" id="2.7.7.19" evidence="13"/>
<evidence type="ECO:0000256" key="11">
    <source>
        <dbReference type="ARBA" id="ARBA00023211"/>
    </source>
</evidence>
<feature type="binding site" evidence="14">
    <location>
        <position position="149"/>
    </location>
    <ligand>
        <name>ATP</name>
        <dbReference type="ChEBI" id="CHEBI:30616"/>
    </ligand>
</feature>
<dbReference type="Pfam" id="PF20750">
    <property type="entry name" value="PAP_NTPase"/>
    <property type="match status" value="1"/>
</dbReference>
<dbReference type="Pfam" id="PF04926">
    <property type="entry name" value="PAP_RNA-bind"/>
    <property type="match status" value="1"/>
</dbReference>
<dbReference type="InterPro" id="IPR011068">
    <property type="entry name" value="NuclTrfase_I-like_C"/>
</dbReference>
<evidence type="ECO:0000256" key="7">
    <source>
        <dbReference type="ARBA" id="ARBA00022741"/>
    </source>
</evidence>
<dbReference type="GO" id="GO:0005847">
    <property type="term" value="C:mRNA cleavage and polyadenylation specificity factor complex"/>
    <property type="evidence" value="ECO:0007669"/>
    <property type="project" value="EnsemblFungi"/>
</dbReference>
<protein>
    <recommendedName>
        <fullName evidence="13">Poly(A) polymerase</fullName>
        <ecNumber evidence="13">2.7.7.19</ecNumber>
    </recommendedName>
</protein>
<dbReference type="Gene3D" id="3.30.70.590">
    <property type="entry name" value="Poly(A) polymerase predicted RNA binding domain"/>
    <property type="match status" value="1"/>
</dbReference>
<comment type="similarity">
    <text evidence="3 13">Belongs to the poly(A) polymerase family.</text>
</comment>
<evidence type="ECO:0000256" key="16">
    <source>
        <dbReference type="SAM" id="MobiDB-lite"/>
    </source>
</evidence>
<dbReference type="EMBL" id="KV453841">
    <property type="protein sequence ID" value="ODV92333.1"/>
    <property type="molecule type" value="Genomic_DNA"/>
</dbReference>
<comment type="function">
    <text evidence="13">Polymerase that creates the 3'-poly(A) tail of mRNA's.</text>
</comment>
<dbReference type="Proteomes" id="UP000095023">
    <property type="component" value="Unassembled WGS sequence"/>
</dbReference>
<gene>
    <name evidence="20" type="ORF">CANCADRAFT_56050</name>
</gene>
<dbReference type="InterPro" id="IPR007012">
    <property type="entry name" value="PolA_pol_cen_dom"/>
</dbReference>
<feature type="binding site" evidence="15">
    <location>
        <position position="97"/>
    </location>
    <ligand>
        <name>Mg(2+)</name>
        <dbReference type="ChEBI" id="CHEBI:18420"/>
        <label>2</label>
        <note>catalytic</note>
    </ligand>
</feature>
<evidence type="ECO:0000256" key="13">
    <source>
        <dbReference type="PIRNR" id="PIRNR018425"/>
    </source>
</evidence>
<dbReference type="CDD" id="cd05402">
    <property type="entry name" value="NT_PAP_TUTase"/>
    <property type="match status" value="1"/>
</dbReference>
<dbReference type="Gene3D" id="1.10.1410.10">
    <property type="match status" value="1"/>
</dbReference>
<dbReference type="OrthoDB" id="412748at2759"/>
<dbReference type="Gene3D" id="3.30.460.10">
    <property type="entry name" value="Beta Polymerase, domain 2"/>
    <property type="match status" value="1"/>
</dbReference>
<dbReference type="FunFam" id="3.30.70.590:FF:000003">
    <property type="entry name" value="Poly(A) polymerase"/>
    <property type="match status" value="1"/>
</dbReference>
<feature type="region of interest" description="Disordered" evidence="16">
    <location>
        <begin position="524"/>
        <end position="565"/>
    </location>
</feature>
<dbReference type="FunFam" id="3.30.460.10:FF:000002">
    <property type="entry name" value="Poly(A) polymerase alpha, putative"/>
    <property type="match status" value="1"/>
</dbReference>
<accession>A0A1E4TKQ8</accession>
<dbReference type="GO" id="GO:1990817">
    <property type="term" value="F:poly(A) RNA polymerase activity"/>
    <property type="evidence" value="ECO:0007669"/>
    <property type="project" value="UniProtKB-UniRule"/>
</dbReference>
<feature type="binding site" evidence="15">
    <location>
        <position position="149"/>
    </location>
    <ligand>
        <name>Mg(2+)</name>
        <dbReference type="ChEBI" id="CHEBI:18420"/>
        <label>2</label>
        <note>catalytic</note>
    </ligand>
</feature>
<evidence type="ECO:0000259" key="18">
    <source>
        <dbReference type="Pfam" id="PF04928"/>
    </source>
</evidence>
<dbReference type="InterPro" id="IPR014492">
    <property type="entry name" value="PolyA_polymerase"/>
</dbReference>
<evidence type="ECO:0000259" key="19">
    <source>
        <dbReference type="Pfam" id="PF20750"/>
    </source>
</evidence>
<evidence type="ECO:0000259" key="17">
    <source>
        <dbReference type="Pfam" id="PF04926"/>
    </source>
</evidence>
<comment type="subcellular location">
    <subcellularLocation>
        <location evidence="2 13">Nucleus</location>
    </subcellularLocation>
</comment>
<dbReference type="PIRSF" id="PIRSF018425">
    <property type="entry name" value="PolyA_polymerase"/>
    <property type="match status" value="1"/>
</dbReference>
<feature type="domain" description="Poly(A) polymerase RNA-binding" evidence="17">
    <location>
        <begin position="348"/>
        <end position="535"/>
    </location>
</feature>
<dbReference type="SUPFAM" id="SSF81301">
    <property type="entry name" value="Nucleotidyltransferase"/>
    <property type="match status" value="1"/>
</dbReference>
<evidence type="ECO:0000256" key="5">
    <source>
        <dbReference type="ARBA" id="ARBA00022679"/>
    </source>
</evidence>
<evidence type="ECO:0000256" key="12">
    <source>
        <dbReference type="ARBA" id="ARBA00023242"/>
    </source>
</evidence>
<keyword evidence="8 13" id="KW-0067">ATP-binding</keyword>
<feature type="binding site" evidence="14">
    <location>
        <position position="219"/>
    </location>
    <ligand>
        <name>ATP</name>
        <dbReference type="ChEBI" id="CHEBI:30616"/>
    </ligand>
</feature>
<keyword evidence="11" id="KW-0464">Manganese</keyword>
<evidence type="ECO:0000313" key="21">
    <source>
        <dbReference type="Proteomes" id="UP000095023"/>
    </source>
</evidence>
<keyword evidence="5 13" id="KW-0808">Transferase</keyword>
<dbReference type="GO" id="GO:0033620">
    <property type="term" value="C:Mei2 nuclear dot complex"/>
    <property type="evidence" value="ECO:0007669"/>
    <property type="project" value="EnsemblFungi"/>
</dbReference>
<keyword evidence="4 13" id="KW-0507">mRNA processing</keyword>
<dbReference type="GO" id="GO:0180010">
    <property type="term" value="P:co-transcriptional mRNA 3'-end processing, cleavage and polyadenylation pathway"/>
    <property type="evidence" value="ECO:0007669"/>
    <property type="project" value="EnsemblFungi"/>
</dbReference>
<dbReference type="GO" id="GO:0031126">
    <property type="term" value="P:sno(s)RNA 3'-end processing"/>
    <property type="evidence" value="ECO:0007669"/>
    <property type="project" value="EnsemblFungi"/>
</dbReference>
<keyword evidence="12 13" id="KW-0539">Nucleus</keyword>
<evidence type="ECO:0000313" key="20">
    <source>
        <dbReference type="EMBL" id="ODV92333.1"/>
    </source>
</evidence>
<dbReference type="AlphaFoldDB" id="A0A1E4TKQ8"/>
<evidence type="ECO:0000256" key="8">
    <source>
        <dbReference type="ARBA" id="ARBA00022840"/>
    </source>
</evidence>
<dbReference type="PANTHER" id="PTHR10682">
    <property type="entry name" value="POLY A POLYMERASE"/>
    <property type="match status" value="1"/>
</dbReference>
<proteinExistence type="inferred from homology"/>
<organism evidence="20 21">
    <name type="scientific">Tortispora caseinolytica NRRL Y-17796</name>
    <dbReference type="NCBI Taxonomy" id="767744"/>
    <lineage>
        <taxon>Eukaryota</taxon>
        <taxon>Fungi</taxon>
        <taxon>Dikarya</taxon>
        <taxon>Ascomycota</taxon>
        <taxon>Saccharomycotina</taxon>
        <taxon>Trigonopsidomycetes</taxon>
        <taxon>Trigonopsidales</taxon>
        <taxon>Trigonopsidaceae</taxon>
        <taxon>Tortispora</taxon>
    </lineage>
</organism>
<dbReference type="PANTHER" id="PTHR10682:SF10">
    <property type="entry name" value="POLYNUCLEOTIDE ADENYLYLTRANSFERASE"/>
    <property type="match status" value="1"/>
</dbReference>
<dbReference type="InterPro" id="IPR043519">
    <property type="entry name" value="NT_sf"/>
</dbReference>
<dbReference type="FunFam" id="1.10.1410.10:FF:000001">
    <property type="entry name" value="Putative poly(A) polymerase gamma"/>
    <property type="match status" value="1"/>
</dbReference>
<keyword evidence="10" id="KW-0694">RNA-binding</keyword>
<dbReference type="SUPFAM" id="SSF55003">
    <property type="entry name" value="PAP/Archaeal CCA-adding enzyme, C-terminal domain"/>
    <property type="match status" value="1"/>
</dbReference>
<dbReference type="GO" id="GO:0033621">
    <property type="term" value="P:nuclear mRNA surveillance of meiosis-specific transcripts"/>
    <property type="evidence" value="ECO:0007669"/>
    <property type="project" value="EnsemblFungi"/>
</dbReference>
<feature type="binding site" evidence="14">
    <location>
        <position position="210"/>
    </location>
    <ligand>
        <name>ATP</name>
        <dbReference type="ChEBI" id="CHEBI:30616"/>
    </ligand>
</feature>
<evidence type="ECO:0000256" key="9">
    <source>
        <dbReference type="ARBA" id="ARBA00022842"/>
    </source>
</evidence>
<evidence type="ECO:0000256" key="4">
    <source>
        <dbReference type="ARBA" id="ARBA00022664"/>
    </source>
</evidence>
<dbReference type="GO" id="GO:0000287">
    <property type="term" value="F:magnesium ion binding"/>
    <property type="evidence" value="ECO:0007669"/>
    <property type="project" value="EnsemblFungi"/>
</dbReference>
<feature type="binding site" evidence="14">
    <location>
        <begin position="95"/>
        <end position="97"/>
    </location>
    <ligand>
        <name>ATP</name>
        <dbReference type="ChEBI" id="CHEBI:30616"/>
    </ligand>
</feature>
<evidence type="ECO:0000256" key="3">
    <source>
        <dbReference type="ARBA" id="ARBA00010912"/>
    </source>
</evidence>
<feature type="binding site" evidence="14">
    <location>
        <begin position="82"/>
        <end position="84"/>
    </location>
    <ligand>
        <name>ATP</name>
        <dbReference type="ChEBI" id="CHEBI:30616"/>
    </ligand>
</feature>
<dbReference type="InterPro" id="IPR048840">
    <property type="entry name" value="PolA_pol_NTPase"/>
</dbReference>
<dbReference type="InterPro" id="IPR007010">
    <property type="entry name" value="PolA_pol_RNA-bd_dom"/>
</dbReference>
<comment type="cofactor">
    <cofactor evidence="1">
        <name>Mn(2+)</name>
        <dbReference type="ChEBI" id="CHEBI:29035"/>
    </cofactor>
</comment>
<dbReference type="GO" id="GO:0003723">
    <property type="term" value="F:RNA binding"/>
    <property type="evidence" value="ECO:0007669"/>
    <property type="project" value="UniProtKB-UniRule"/>
</dbReference>
<name>A0A1E4TKQ8_9ASCO</name>